<keyword evidence="2" id="KW-1185">Reference proteome</keyword>
<dbReference type="EMBL" id="LOCQ01000028">
    <property type="protein sequence ID" value="OBV41574.1"/>
    <property type="molecule type" value="Genomic_DNA"/>
</dbReference>
<gene>
    <name evidence="1" type="ORF">ASR47_103517</name>
</gene>
<evidence type="ECO:0000313" key="1">
    <source>
        <dbReference type="EMBL" id="OBV41574.1"/>
    </source>
</evidence>
<dbReference type="PATRIC" id="fig|1747903.4.peg.5258"/>
<sequence>MTASLADIAERYAHLVLAIGQHDASYVDACYGPSAWQADAAAARLPFDEESARLYDAVSPRHARAG</sequence>
<proteinExistence type="predicted"/>
<comment type="caution">
    <text evidence="1">The sequence shown here is derived from an EMBL/GenBank/DDBJ whole genome shotgun (WGS) entry which is preliminary data.</text>
</comment>
<dbReference type="AlphaFoldDB" id="A0A1A7C990"/>
<reference evidence="1 2" key="1">
    <citation type="submission" date="2016-04" db="EMBL/GenBank/DDBJ databases">
        <title>Draft genome sequence of Janthinobacterium psychrotolerans sp. nov., isolated from freshwater sediments in Denmark.</title>
        <authorList>
            <person name="Gong X."/>
            <person name="Skrivergaard S."/>
            <person name="Korsgaard B.S."/>
            <person name="Schreiber L."/>
            <person name="Marshall I.P."/>
            <person name="Finster K."/>
            <person name="Schramm A."/>
        </authorList>
    </citation>
    <scope>NUCLEOTIDE SEQUENCE [LARGE SCALE GENOMIC DNA]</scope>
    <source>
        <strain evidence="1 2">S3-2</strain>
    </source>
</reference>
<evidence type="ECO:0000313" key="2">
    <source>
        <dbReference type="Proteomes" id="UP000092713"/>
    </source>
</evidence>
<accession>A0A1A7C990</accession>
<protein>
    <submittedName>
        <fullName evidence="1">Uncharacterized protein</fullName>
    </submittedName>
</protein>
<name>A0A1A7C990_9BURK</name>
<organism evidence="1 2">
    <name type="scientific">Janthinobacterium psychrotolerans</name>
    <dbReference type="NCBI Taxonomy" id="1747903"/>
    <lineage>
        <taxon>Bacteria</taxon>
        <taxon>Pseudomonadati</taxon>
        <taxon>Pseudomonadota</taxon>
        <taxon>Betaproteobacteria</taxon>
        <taxon>Burkholderiales</taxon>
        <taxon>Oxalobacteraceae</taxon>
        <taxon>Janthinobacterium</taxon>
    </lineage>
</organism>
<dbReference type="RefSeq" id="WP_065305872.1">
    <property type="nucleotide sequence ID" value="NZ_LOCQ01000028.1"/>
</dbReference>
<dbReference type="Proteomes" id="UP000092713">
    <property type="component" value="Unassembled WGS sequence"/>
</dbReference>